<dbReference type="OrthoDB" id="10486622at2759"/>
<dbReference type="KEGG" id="ptm:GSPATT00010085001"/>
<evidence type="ECO:0008006" key="4">
    <source>
        <dbReference type="Google" id="ProtNLM"/>
    </source>
</evidence>
<accession>A0CSP6</accession>
<evidence type="ECO:0000313" key="3">
    <source>
        <dbReference type="Proteomes" id="UP000000600"/>
    </source>
</evidence>
<keyword evidence="1" id="KW-0472">Membrane</keyword>
<evidence type="ECO:0000256" key="1">
    <source>
        <dbReference type="SAM" id="Phobius"/>
    </source>
</evidence>
<dbReference type="EMBL" id="CT868163">
    <property type="protein sequence ID" value="CAK73813.1"/>
    <property type="molecule type" value="Genomic_DNA"/>
</dbReference>
<evidence type="ECO:0000313" key="2">
    <source>
        <dbReference type="EMBL" id="CAK73813.1"/>
    </source>
</evidence>
<dbReference type="RefSeq" id="XP_001441210.1">
    <property type="nucleotide sequence ID" value="XM_001441173.1"/>
</dbReference>
<protein>
    <recommendedName>
        <fullName evidence="4">Transmembrane protein</fullName>
    </recommendedName>
</protein>
<keyword evidence="1" id="KW-0812">Transmembrane</keyword>
<keyword evidence="3" id="KW-1185">Reference proteome</keyword>
<dbReference type="InParanoid" id="A0CSP6"/>
<sequence>MNSQYIFLVCISKLHLYYYDLFRINITNQSLGEMTYLTSINRDSYLKTILLDDVFYIYSPQQITIYYINLNISHGIQAQCNMTSFQPYVYQNSNYSFYANIYTCKDEGILYYQLGNSYQGEQISFILPQHIQLKDYIHFESQIEGLLIVSQHKNQIAIMCFTNQLSIIIRLNYMVNERNFSLSTLAFNRLLYYSPPLVPNNSFQFKDAIISSDLVFVNYLNENNYSAINILYNISGLDLIGGYLEYPILPSANISNFFAYYQNILTFNSSYGFIYTKLQNYLISSLKVEIHLQNQQTQCKLTAFNLVNNVTANYTFNFDQQIVFGFEYAFLAFFIIFFISALTFLWFKTKNQKEQFGLEEFEELGIDTYQ</sequence>
<dbReference type="Proteomes" id="UP000000600">
    <property type="component" value="Unassembled WGS sequence"/>
</dbReference>
<dbReference type="AlphaFoldDB" id="A0CSP6"/>
<gene>
    <name evidence="2" type="ORF">GSPATT00010085001</name>
</gene>
<proteinExistence type="predicted"/>
<dbReference type="GeneID" id="5026995"/>
<organism evidence="2 3">
    <name type="scientific">Paramecium tetraurelia</name>
    <dbReference type="NCBI Taxonomy" id="5888"/>
    <lineage>
        <taxon>Eukaryota</taxon>
        <taxon>Sar</taxon>
        <taxon>Alveolata</taxon>
        <taxon>Ciliophora</taxon>
        <taxon>Intramacronucleata</taxon>
        <taxon>Oligohymenophorea</taxon>
        <taxon>Peniculida</taxon>
        <taxon>Parameciidae</taxon>
        <taxon>Paramecium</taxon>
    </lineage>
</organism>
<feature type="transmembrane region" description="Helical" evidence="1">
    <location>
        <begin position="328"/>
        <end position="347"/>
    </location>
</feature>
<reference evidence="2 3" key="1">
    <citation type="journal article" date="2006" name="Nature">
        <title>Global trends of whole-genome duplications revealed by the ciliate Paramecium tetraurelia.</title>
        <authorList>
            <consortium name="Genoscope"/>
            <person name="Aury J.-M."/>
            <person name="Jaillon O."/>
            <person name="Duret L."/>
            <person name="Noel B."/>
            <person name="Jubin C."/>
            <person name="Porcel B.M."/>
            <person name="Segurens B."/>
            <person name="Daubin V."/>
            <person name="Anthouard V."/>
            <person name="Aiach N."/>
            <person name="Arnaiz O."/>
            <person name="Billaut A."/>
            <person name="Beisson J."/>
            <person name="Blanc I."/>
            <person name="Bouhouche K."/>
            <person name="Camara F."/>
            <person name="Duharcourt S."/>
            <person name="Guigo R."/>
            <person name="Gogendeau D."/>
            <person name="Katinka M."/>
            <person name="Keller A.-M."/>
            <person name="Kissmehl R."/>
            <person name="Klotz C."/>
            <person name="Koll F."/>
            <person name="Le Moue A."/>
            <person name="Lepere C."/>
            <person name="Malinsky S."/>
            <person name="Nowacki M."/>
            <person name="Nowak J.K."/>
            <person name="Plattner H."/>
            <person name="Poulain J."/>
            <person name="Ruiz F."/>
            <person name="Serrano V."/>
            <person name="Zagulski M."/>
            <person name="Dessen P."/>
            <person name="Betermier M."/>
            <person name="Weissenbach J."/>
            <person name="Scarpelli C."/>
            <person name="Schachter V."/>
            <person name="Sperling L."/>
            <person name="Meyer E."/>
            <person name="Cohen J."/>
            <person name="Wincker P."/>
        </authorList>
    </citation>
    <scope>NUCLEOTIDE SEQUENCE [LARGE SCALE GENOMIC DNA]</scope>
    <source>
        <strain evidence="2 3">Stock d4-2</strain>
    </source>
</reference>
<dbReference type="HOGENOM" id="CLU_748989_0_0_1"/>
<keyword evidence="1" id="KW-1133">Transmembrane helix</keyword>
<name>A0CSP6_PARTE</name>